<evidence type="ECO:0000256" key="6">
    <source>
        <dbReference type="ARBA" id="ARBA00022679"/>
    </source>
</evidence>
<dbReference type="InterPro" id="IPR004105">
    <property type="entry name" value="CheA-like_dim"/>
</dbReference>
<reference evidence="16 17" key="1">
    <citation type="submission" date="2023-07" db="EMBL/GenBank/DDBJ databases">
        <title>Sorghum-associated microbial communities from plants grown in Nebraska, USA.</title>
        <authorList>
            <person name="Schachtman D."/>
        </authorList>
    </citation>
    <scope>NUCLEOTIDE SEQUENCE [LARGE SCALE GENOMIC DNA]</scope>
    <source>
        <strain evidence="16 17">BE314</strain>
    </source>
</reference>
<dbReference type="PANTHER" id="PTHR43395:SF10">
    <property type="entry name" value="CHEMOTAXIS PROTEIN CHEA"/>
    <property type="match status" value="1"/>
</dbReference>
<dbReference type="Pfam" id="PF02895">
    <property type="entry name" value="H-kinase_dim"/>
    <property type="match status" value="1"/>
</dbReference>
<dbReference type="SUPFAM" id="SSF55874">
    <property type="entry name" value="ATPase domain of HSP90 chaperone/DNA topoisomerase II/histidine kinase"/>
    <property type="match status" value="1"/>
</dbReference>
<comment type="caution">
    <text evidence="16">The sequence shown here is derived from an EMBL/GenBank/DDBJ whole genome shotgun (WGS) entry which is preliminary data.</text>
</comment>
<dbReference type="SUPFAM" id="SSF47384">
    <property type="entry name" value="Homodimeric domain of signal transducing histidine kinase"/>
    <property type="match status" value="1"/>
</dbReference>
<evidence type="ECO:0000256" key="5">
    <source>
        <dbReference type="ARBA" id="ARBA00022553"/>
    </source>
</evidence>
<feature type="modified residue" description="Phosphohistidine" evidence="12">
    <location>
        <position position="46"/>
    </location>
</feature>
<dbReference type="Gene3D" id="1.10.287.560">
    <property type="entry name" value="Histidine kinase CheA-like, homodimeric domain"/>
    <property type="match status" value="1"/>
</dbReference>
<keyword evidence="5 12" id="KW-0597">Phosphoprotein</keyword>
<dbReference type="SMART" id="SM00387">
    <property type="entry name" value="HATPase_c"/>
    <property type="match status" value="1"/>
</dbReference>
<dbReference type="RefSeq" id="WP_310271720.1">
    <property type="nucleotide sequence ID" value="NZ_JAVDXU010000005.1"/>
</dbReference>
<dbReference type="CDD" id="cd00088">
    <property type="entry name" value="HPT"/>
    <property type="match status" value="1"/>
</dbReference>
<dbReference type="InterPro" id="IPR036890">
    <property type="entry name" value="HATPase_C_sf"/>
</dbReference>
<dbReference type="SUPFAM" id="SSF47226">
    <property type="entry name" value="Histidine-containing phosphotransfer domain, HPT domain"/>
    <property type="match status" value="1"/>
</dbReference>
<evidence type="ECO:0000256" key="2">
    <source>
        <dbReference type="ARBA" id="ARBA00012438"/>
    </source>
</evidence>
<keyword evidence="17" id="KW-1185">Reference proteome</keyword>
<evidence type="ECO:0000256" key="10">
    <source>
        <dbReference type="ARBA" id="ARBA00023012"/>
    </source>
</evidence>
<keyword evidence="8 16" id="KW-0418">Kinase</keyword>
<sequence length="733" mass="78930">MDLDAALQTFIVECRELLADMESALLGIEQSSAPDEAVNAIFRAAHTIKGSAGLFGLDHFVSFTHVVESLLDEVRDGKLVINDELVVLLLSCCDHLTVLIDRLEAGHTDEDAASAQNAQLLMAQLRRWMEPGTPTSSGLALDVPLAEVERIHRHDGASATTEELWHLSLRFGRDVLRMGMDPLSFIRYLGQIGRIAALVTLADALPADADEMDAESCYLGFEIALQSSADKAAIEGVFEFVQDDCSLRILPPNSRIEDYVALIKGLPEEPARLGEILVSCGSVTARELEAALAAQAEASAAGSTENKLGAILIEQQAVPPAVVDAALAKQRQSTETRSQESRSIRVDADRLDHLINLVGELIIAGASADLLARQVQYPELQESTSRMAGLVQAVRDGALQLRMVKIGATFNKFQRVVHDVSREIGKDIALQVSGEDAELDKTVVEKIGDPLLHLVRNAIDHGIEPVQARIARGKPAKGLVKLNAFHDSGSIVIEVSDDGGGLKRDRILAKALERGLVDPGASLSDSEVFELIFEPGFSTAEQITNLSGRGVGMDVVKRNITALRGTVSIRSTEGLGTTVSVRLPLTLAIIDGFLVKVGDSVFVVPLDLIEECIEFSAETGHDYCNLRGEVLPFVRLRSFFDIDAPVPRRESVVVIQHAGQRAGLVVDALLGEFQTVIKPLSRVFQQVKCISGSTILGNGAVALILDIAALLHQTGQRHAHHASSHAVPVSRAH</sequence>
<dbReference type="CDD" id="cd16916">
    <property type="entry name" value="HATPase_CheA-like"/>
    <property type="match status" value="1"/>
</dbReference>
<keyword evidence="10" id="KW-0902">Two-component regulatory system</keyword>
<accession>A0ABU1YUT2</accession>
<dbReference type="Pfam" id="PF02518">
    <property type="entry name" value="HATPase_c"/>
    <property type="match status" value="1"/>
</dbReference>
<keyword evidence="4" id="KW-0145">Chemotaxis</keyword>
<dbReference type="Proteomes" id="UP001180453">
    <property type="component" value="Unassembled WGS sequence"/>
</dbReference>
<dbReference type="Gene3D" id="1.20.120.160">
    <property type="entry name" value="HPT domain"/>
    <property type="match status" value="1"/>
</dbReference>
<dbReference type="PROSITE" id="PS50851">
    <property type="entry name" value="CHEW"/>
    <property type="match status" value="1"/>
</dbReference>
<feature type="domain" description="Histidine kinase" evidence="13">
    <location>
        <begin position="380"/>
        <end position="587"/>
    </location>
</feature>
<dbReference type="InterPro" id="IPR004358">
    <property type="entry name" value="Sig_transdc_His_kin-like_C"/>
</dbReference>
<dbReference type="Gene3D" id="2.30.30.40">
    <property type="entry name" value="SH3 Domains"/>
    <property type="match status" value="1"/>
</dbReference>
<dbReference type="EMBL" id="JAVDXU010000005">
    <property type="protein sequence ID" value="MDR7272488.1"/>
    <property type="molecule type" value="Genomic_DNA"/>
</dbReference>
<dbReference type="InterPro" id="IPR036097">
    <property type="entry name" value="HisK_dim/P_sf"/>
</dbReference>
<dbReference type="InterPro" id="IPR036061">
    <property type="entry name" value="CheW-like_dom_sf"/>
</dbReference>
<dbReference type="InterPro" id="IPR008207">
    <property type="entry name" value="Sig_transdc_His_kin_Hpt_dom"/>
</dbReference>
<dbReference type="PROSITE" id="PS50109">
    <property type="entry name" value="HIS_KIN"/>
    <property type="match status" value="1"/>
</dbReference>
<dbReference type="InterPro" id="IPR051315">
    <property type="entry name" value="Bact_Chemotaxis_CheA"/>
</dbReference>
<evidence type="ECO:0000256" key="11">
    <source>
        <dbReference type="ARBA" id="ARBA00035100"/>
    </source>
</evidence>
<dbReference type="EC" id="2.7.13.3" evidence="2"/>
<dbReference type="InterPro" id="IPR036641">
    <property type="entry name" value="HPT_dom_sf"/>
</dbReference>
<comment type="catalytic activity">
    <reaction evidence="1">
        <text>ATP + protein L-histidine = ADP + protein N-phospho-L-histidine.</text>
        <dbReference type="EC" id="2.7.13.3"/>
    </reaction>
</comment>
<dbReference type="Pfam" id="PF01584">
    <property type="entry name" value="CheW"/>
    <property type="match status" value="1"/>
</dbReference>
<keyword evidence="7" id="KW-0547">Nucleotide-binding</keyword>
<dbReference type="Gene3D" id="3.30.565.10">
    <property type="entry name" value="Histidine kinase-like ATPase, C-terminal domain"/>
    <property type="match status" value="1"/>
</dbReference>
<evidence type="ECO:0000256" key="9">
    <source>
        <dbReference type="ARBA" id="ARBA00022840"/>
    </source>
</evidence>
<dbReference type="InterPro" id="IPR005467">
    <property type="entry name" value="His_kinase_dom"/>
</dbReference>
<evidence type="ECO:0000259" key="15">
    <source>
        <dbReference type="PROSITE" id="PS50894"/>
    </source>
</evidence>
<dbReference type="CDD" id="cd00731">
    <property type="entry name" value="CheA_reg"/>
    <property type="match status" value="1"/>
</dbReference>
<evidence type="ECO:0000256" key="7">
    <source>
        <dbReference type="ARBA" id="ARBA00022741"/>
    </source>
</evidence>
<feature type="domain" description="CheW-like" evidence="14">
    <location>
        <begin position="571"/>
        <end position="716"/>
    </location>
</feature>
<dbReference type="SMART" id="SM00260">
    <property type="entry name" value="CheW"/>
    <property type="match status" value="1"/>
</dbReference>
<dbReference type="PRINTS" id="PR00344">
    <property type="entry name" value="BCTRLSENSOR"/>
</dbReference>
<gene>
    <name evidence="16" type="ORF">J2X20_005171</name>
</gene>
<dbReference type="PROSITE" id="PS50894">
    <property type="entry name" value="HPT"/>
    <property type="match status" value="1"/>
</dbReference>
<dbReference type="InterPro" id="IPR002545">
    <property type="entry name" value="CheW-lke_dom"/>
</dbReference>
<dbReference type="SMART" id="SM00073">
    <property type="entry name" value="HPT"/>
    <property type="match status" value="1"/>
</dbReference>
<evidence type="ECO:0000259" key="14">
    <source>
        <dbReference type="PROSITE" id="PS50851"/>
    </source>
</evidence>
<name>A0ABU1YUT2_ROSSA</name>
<dbReference type="Pfam" id="PF01627">
    <property type="entry name" value="Hpt"/>
    <property type="match status" value="1"/>
</dbReference>
<evidence type="ECO:0000313" key="16">
    <source>
        <dbReference type="EMBL" id="MDR7272488.1"/>
    </source>
</evidence>
<dbReference type="SUPFAM" id="SSF50341">
    <property type="entry name" value="CheW-like"/>
    <property type="match status" value="1"/>
</dbReference>
<evidence type="ECO:0000256" key="3">
    <source>
        <dbReference type="ARBA" id="ARBA00021495"/>
    </source>
</evidence>
<protein>
    <recommendedName>
        <fullName evidence="3">Chemotaxis protein CheA</fullName>
        <ecNumber evidence="2">2.7.13.3</ecNumber>
    </recommendedName>
</protein>
<feature type="domain" description="HPt" evidence="15">
    <location>
        <begin position="1"/>
        <end position="103"/>
    </location>
</feature>
<keyword evidence="9" id="KW-0067">ATP-binding</keyword>
<evidence type="ECO:0000259" key="13">
    <source>
        <dbReference type="PROSITE" id="PS50109"/>
    </source>
</evidence>
<dbReference type="InterPro" id="IPR003594">
    <property type="entry name" value="HATPase_dom"/>
</dbReference>
<comment type="function">
    <text evidence="11">Involved in the transmission of sensory signals from the chemoreceptors to the flagellar motors. CheA is autophosphorylated; it can transfer its phosphate group to either CheB or CheY.</text>
</comment>
<evidence type="ECO:0000256" key="8">
    <source>
        <dbReference type="ARBA" id="ARBA00022777"/>
    </source>
</evidence>
<dbReference type="SMART" id="SM01231">
    <property type="entry name" value="H-kinase_dim"/>
    <property type="match status" value="1"/>
</dbReference>
<dbReference type="InterPro" id="IPR037006">
    <property type="entry name" value="CheA-like_homodim_sf"/>
</dbReference>
<dbReference type="PANTHER" id="PTHR43395">
    <property type="entry name" value="SENSOR HISTIDINE KINASE CHEA"/>
    <property type="match status" value="1"/>
</dbReference>
<evidence type="ECO:0000256" key="4">
    <source>
        <dbReference type="ARBA" id="ARBA00022500"/>
    </source>
</evidence>
<evidence type="ECO:0000256" key="12">
    <source>
        <dbReference type="PROSITE-ProRule" id="PRU00110"/>
    </source>
</evidence>
<evidence type="ECO:0000313" key="17">
    <source>
        <dbReference type="Proteomes" id="UP001180453"/>
    </source>
</evidence>
<organism evidence="16 17">
    <name type="scientific">Roseateles saccharophilus</name>
    <name type="common">Pseudomonas saccharophila</name>
    <dbReference type="NCBI Taxonomy" id="304"/>
    <lineage>
        <taxon>Bacteria</taxon>
        <taxon>Pseudomonadati</taxon>
        <taxon>Pseudomonadota</taxon>
        <taxon>Betaproteobacteria</taxon>
        <taxon>Burkholderiales</taxon>
        <taxon>Sphaerotilaceae</taxon>
        <taxon>Roseateles</taxon>
    </lineage>
</organism>
<proteinExistence type="predicted"/>
<keyword evidence="6 16" id="KW-0808">Transferase</keyword>
<evidence type="ECO:0000256" key="1">
    <source>
        <dbReference type="ARBA" id="ARBA00000085"/>
    </source>
</evidence>
<dbReference type="GO" id="GO:0004673">
    <property type="term" value="F:protein histidine kinase activity"/>
    <property type="evidence" value="ECO:0007669"/>
    <property type="project" value="UniProtKB-EC"/>
</dbReference>